<dbReference type="SUPFAM" id="SSF69189">
    <property type="entry name" value="Penicillin-binding protein associated domain"/>
    <property type="match status" value="1"/>
</dbReference>
<comment type="pathway">
    <text evidence="2">Cell wall biogenesis; peptidoglycan biosynthesis.</text>
</comment>
<keyword evidence="8" id="KW-0378">Hydrolase</keyword>
<evidence type="ECO:0000256" key="13">
    <source>
        <dbReference type="PIRSR" id="PIRSR618044-1"/>
    </source>
</evidence>
<dbReference type="Gene3D" id="2.60.410.10">
    <property type="entry name" value="D-Ala-D-Ala carboxypeptidase, C-terminal domain"/>
    <property type="match status" value="1"/>
</dbReference>
<comment type="function">
    <text evidence="1">Removes C-terminal D-alanyl residues from sugar-peptide cell wall precursors.</text>
</comment>
<reference evidence="19" key="1">
    <citation type="submission" date="2020-08" db="EMBL/GenBank/DDBJ databases">
        <title>Genome public.</title>
        <authorList>
            <person name="Liu C."/>
            <person name="Sun Q."/>
        </authorList>
    </citation>
    <scope>NUCLEOTIDE SEQUENCE</scope>
    <source>
        <strain evidence="19">NSJ-63</strain>
    </source>
</reference>
<dbReference type="EC" id="3.4.16.4" evidence="4"/>
<evidence type="ECO:0000256" key="15">
    <source>
        <dbReference type="RuleBase" id="RU004016"/>
    </source>
</evidence>
<dbReference type="Pfam" id="PF00768">
    <property type="entry name" value="Peptidase_S11"/>
    <property type="match status" value="1"/>
</dbReference>
<keyword evidence="16" id="KW-0472">Membrane</keyword>
<feature type="active site" evidence="13">
    <location>
        <position position="122"/>
    </location>
</feature>
<organism evidence="19 20">
    <name type="scientific">Guopingia tenuis</name>
    <dbReference type="NCBI Taxonomy" id="2763656"/>
    <lineage>
        <taxon>Bacteria</taxon>
        <taxon>Bacillati</taxon>
        <taxon>Bacillota</taxon>
        <taxon>Clostridia</taxon>
        <taxon>Christensenellales</taxon>
        <taxon>Christensenellaceae</taxon>
        <taxon>Guopingia</taxon>
    </lineage>
</organism>
<keyword evidence="6" id="KW-0645">Protease</keyword>
<dbReference type="PROSITE" id="PS51257">
    <property type="entry name" value="PROKAR_LIPOPROTEIN"/>
    <property type="match status" value="1"/>
</dbReference>
<keyword evidence="20" id="KW-1185">Reference proteome</keyword>
<evidence type="ECO:0000256" key="1">
    <source>
        <dbReference type="ARBA" id="ARBA00003217"/>
    </source>
</evidence>
<dbReference type="SUPFAM" id="SSF56601">
    <property type="entry name" value="beta-lactamase/transpeptidase-like"/>
    <property type="match status" value="1"/>
</dbReference>
<evidence type="ECO:0000256" key="10">
    <source>
        <dbReference type="ARBA" id="ARBA00022984"/>
    </source>
</evidence>
<evidence type="ECO:0000259" key="18">
    <source>
        <dbReference type="Pfam" id="PF07943"/>
    </source>
</evidence>
<dbReference type="PANTHER" id="PTHR21581">
    <property type="entry name" value="D-ALANYL-D-ALANINE CARBOXYPEPTIDASE"/>
    <property type="match status" value="1"/>
</dbReference>
<evidence type="ECO:0000256" key="6">
    <source>
        <dbReference type="ARBA" id="ARBA00022670"/>
    </source>
</evidence>
<evidence type="ECO:0000256" key="14">
    <source>
        <dbReference type="PIRSR" id="PIRSR618044-2"/>
    </source>
</evidence>
<dbReference type="InterPro" id="IPR018044">
    <property type="entry name" value="Peptidase_S11"/>
</dbReference>
<evidence type="ECO:0000256" key="3">
    <source>
        <dbReference type="ARBA" id="ARBA00007164"/>
    </source>
</evidence>
<sequence length="478" mass="52432">MKNKVLLRVIAVAFVVVLIVSCICSVVLAAAPAMDESLITAPAAMLLDRDTGRVLYAKNIDKQLAPASTTKLMTAVLALEHCQLTDEVTVGNEVQLSGTCMGLKPGDTVTVETLLYGMFLVSGNDAAEALGVHISGSREKFAELMNQKAQELGMENSHFVNACGKDAEGHMVTVRDMAALARYACQYDLLFTIAQIGKTTRTTVNGEKTYELENTNRLIYKGAEKEGVTLPDYTYAYATGLKTGSTPNAGKCIVATAEKDGQRLIALVFGDTSNEGVERWKMAANLFDYGFANYKNVEASSLVDAAQMRMEVPGAAVSAQEGLDGTVECVPATGNGQQLITVDRNMPEDQQVQATLTPKEGLAAPVQKGDVIGTVTYTLGEETLYTSEVTAASEVMSQEEYDKLIVKPLDPVDLEEQNSQKLPSKYLWIWLIVPVGLIVFLILRAIVVRRRRHRYIRGRRRGNSRAAVYRRRRRRRRY</sequence>
<dbReference type="InterPro" id="IPR015956">
    <property type="entry name" value="Peniciliin-bd_prot_C_sf"/>
</dbReference>
<evidence type="ECO:0000256" key="16">
    <source>
        <dbReference type="SAM" id="Phobius"/>
    </source>
</evidence>
<feature type="domain" description="Peptidase S11 D-alanyl-D-alanine carboxypeptidase A N-terminal" evidence="17">
    <location>
        <begin position="37"/>
        <end position="272"/>
    </location>
</feature>
<name>A0A926HT22_9FIRM</name>
<dbReference type="EMBL" id="JACRSS010000004">
    <property type="protein sequence ID" value="MBC8539057.1"/>
    <property type="molecule type" value="Genomic_DNA"/>
</dbReference>
<protein>
    <recommendedName>
        <fullName evidence="4">serine-type D-Ala-D-Ala carboxypeptidase</fullName>
        <ecNumber evidence="4">3.4.16.4</ecNumber>
    </recommendedName>
</protein>
<dbReference type="GO" id="GO:0006508">
    <property type="term" value="P:proteolysis"/>
    <property type="evidence" value="ECO:0007669"/>
    <property type="project" value="UniProtKB-KW"/>
</dbReference>
<evidence type="ECO:0000313" key="20">
    <source>
        <dbReference type="Proteomes" id="UP000617951"/>
    </source>
</evidence>
<evidence type="ECO:0000256" key="2">
    <source>
        <dbReference type="ARBA" id="ARBA00004752"/>
    </source>
</evidence>
<keyword evidence="16" id="KW-1133">Transmembrane helix</keyword>
<proteinExistence type="inferred from homology"/>
<dbReference type="PRINTS" id="PR00725">
    <property type="entry name" value="DADACBPTASE1"/>
</dbReference>
<gene>
    <name evidence="19" type="ORF">H8693_08925</name>
</gene>
<evidence type="ECO:0000256" key="8">
    <source>
        <dbReference type="ARBA" id="ARBA00022801"/>
    </source>
</evidence>
<dbReference type="GO" id="GO:0009252">
    <property type="term" value="P:peptidoglycan biosynthetic process"/>
    <property type="evidence" value="ECO:0007669"/>
    <property type="project" value="UniProtKB-KW"/>
</dbReference>
<comment type="caution">
    <text evidence="19">The sequence shown here is derived from an EMBL/GenBank/DDBJ whole genome shotgun (WGS) entry which is preliminary data.</text>
</comment>
<feature type="active site" description="Acyl-ester intermediate" evidence="13">
    <location>
        <position position="68"/>
    </location>
</feature>
<dbReference type="Pfam" id="PF07943">
    <property type="entry name" value="PBP5_C"/>
    <property type="match status" value="1"/>
</dbReference>
<keyword evidence="5 19" id="KW-0121">Carboxypeptidase</keyword>
<evidence type="ECO:0000256" key="5">
    <source>
        <dbReference type="ARBA" id="ARBA00022645"/>
    </source>
</evidence>
<dbReference type="Gene3D" id="3.40.710.10">
    <property type="entry name" value="DD-peptidase/beta-lactamase superfamily"/>
    <property type="match status" value="1"/>
</dbReference>
<evidence type="ECO:0000256" key="4">
    <source>
        <dbReference type="ARBA" id="ARBA00012448"/>
    </source>
</evidence>
<dbReference type="PANTHER" id="PTHR21581:SF33">
    <property type="entry name" value="D-ALANYL-D-ALANINE CARBOXYPEPTIDASE DACB"/>
    <property type="match status" value="1"/>
</dbReference>
<accession>A0A926HT22</accession>
<dbReference type="InterPro" id="IPR001967">
    <property type="entry name" value="Peptidase_S11_N"/>
</dbReference>
<feature type="transmembrane region" description="Helical" evidence="16">
    <location>
        <begin position="427"/>
        <end position="447"/>
    </location>
</feature>
<keyword evidence="9" id="KW-0133">Cell shape</keyword>
<evidence type="ECO:0000256" key="12">
    <source>
        <dbReference type="ARBA" id="ARBA00034000"/>
    </source>
</evidence>
<evidence type="ECO:0000256" key="7">
    <source>
        <dbReference type="ARBA" id="ARBA00022729"/>
    </source>
</evidence>
<dbReference type="InterPro" id="IPR037167">
    <property type="entry name" value="Peptidase_S11_C_sf"/>
</dbReference>
<dbReference type="RefSeq" id="WP_178621052.1">
    <property type="nucleotide sequence ID" value="NZ_JACRSS010000004.1"/>
</dbReference>
<dbReference type="GO" id="GO:0009002">
    <property type="term" value="F:serine-type D-Ala-D-Ala carboxypeptidase activity"/>
    <property type="evidence" value="ECO:0007669"/>
    <property type="project" value="UniProtKB-EC"/>
</dbReference>
<comment type="similarity">
    <text evidence="3 15">Belongs to the peptidase S11 family.</text>
</comment>
<evidence type="ECO:0000256" key="9">
    <source>
        <dbReference type="ARBA" id="ARBA00022960"/>
    </source>
</evidence>
<evidence type="ECO:0000256" key="11">
    <source>
        <dbReference type="ARBA" id="ARBA00023316"/>
    </source>
</evidence>
<keyword evidence="11" id="KW-0961">Cell wall biogenesis/degradation</keyword>
<dbReference type="GO" id="GO:0008360">
    <property type="term" value="P:regulation of cell shape"/>
    <property type="evidence" value="ECO:0007669"/>
    <property type="project" value="UniProtKB-KW"/>
</dbReference>
<feature type="binding site" evidence="14">
    <location>
        <position position="242"/>
    </location>
    <ligand>
        <name>substrate</name>
    </ligand>
</feature>
<dbReference type="InterPro" id="IPR012907">
    <property type="entry name" value="Peptidase_S11_C"/>
</dbReference>
<feature type="active site" description="Proton acceptor" evidence="13">
    <location>
        <position position="71"/>
    </location>
</feature>
<dbReference type="AlphaFoldDB" id="A0A926HT22"/>
<keyword evidence="10" id="KW-0573">Peptidoglycan synthesis</keyword>
<keyword evidence="7" id="KW-0732">Signal</keyword>
<comment type="catalytic activity">
    <reaction evidence="12">
        <text>Preferential cleavage: (Ac)2-L-Lys-D-Ala-|-D-Ala. Also transpeptidation of peptidyl-alanyl moieties that are N-acyl substituents of D-alanine.</text>
        <dbReference type="EC" id="3.4.16.4"/>
    </reaction>
</comment>
<evidence type="ECO:0000313" key="19">
    <source>
        <dbReference type="EMBL" id="MBC8539057.1"/>
    </source>
</evidence>
<keyword evidence="16" id="KW-0812">Transmembrane</keyword>
<evidence type="ECO:0000259" key="17">
    <source>
        <dbReference type="Pfam" id="PF00768"/>
    </source>
</evidence>
<dbReference type="InterPro" id="IPR012338">
    <property type="entry name" value="Beta-lactam/transpept-like"/>
</dbReference>
<feature type="domain" description="Peptidase S11 D-Ala-D-Ala carboxypeptidase A C-terminal" evidence="18">
    <location>
        <begin position="340"/>
        <end position="395"/>
    </location>
</feature>
<dbReference type="GO" id="GO:0071555">
    <property type="term" value="P:cell wall organization"/>
    <property type="evidence" value="ECO:0007669"/>
    <property type="project" value="UniProtKB-KW"/>
</dbReference>
<dbReference type="Proteomes" id="UP000617951">
    <property type="component" value="Unassembled WGS sequence"/>
</dbReference>